<dbReference type="NCBIfam" id="NF002058">
    <property type="entry name" value="PRK00888.1"/>
    <property type="match status" value="1"/>
</dbReference>
<keyword evidence="4 7" id="KW-1133">Transmembrane helix</keyword>
<comment type="subcellular location">
    <subcellularLocation>
        <location evidence="7">Cell inner membrane</location>
        <topology evidence="7">Single-pass type II membrane protein</topology>
    </subcellularLocation>
    <text evidence="7">Localizes to the division septum.</text>
</comment>
<name>A0A0S2KCN2_9GAMM</name>
<dbReference type="PANTHER" id="PTHR37485:SF1">
    <property type="entry name" value="CELL DIVISION PROTEIN FTSB"/>
    <property type="match status" value="1"/>
</dbReference>
<keyword evidence="2 7" id="KW-0132">Cell division</keyword>
<dbReference type="Proteomes" id="UP000065641">
    <property type="component" value="Chromosome"/>
</dbReference>
<protein>
    <recommendedName>
        <fullName evidence="7">Cell division protein FtsB</fullName>
    </recommendedName>
</protein>
<evidence type="ECO:0000256" key="6">
    <source>
        <dbReference type="ARBA" id="ARBA00023306"/>
    </source>
</evidence>
<keyword evidence="3 7" id="KW-0812">Transmembrane</keyword>
<dbReference type="InterPro" id="IPR007060">
    <property type="entry name" value="FtsL/DivIC"/>
</dbReference>
<evidence type="ECO:0000256" key="4">
    <source>
        <dbReference type="ARBA" id="ARBA00022989"/>
    </source>
</evidence>
<comment type="function">
    <text evidence="7">Essential cell division protein. May link together the upstream cell division proteins, which are predominantly cytoplasmic, with the downstream cell division proteins, which are predominantly periplasmic.</text>
</comment>
<dbReference type="STRING" id="1249552.PS2015_1401"/>
<keyword evidence="6 7" id="KW-0131">Cell cycle</keyword>
<feature type="topological domain" description="Periplasmic" evidence="7">
    <location>
        <begin position="22"/>
        <end position="89"/>
    </location>
</feature>
<dbReference type="RefSeq" id="WP_058021539.1">
    <property type="nucleotide sequence ID" value="NZ_CP013189.1"/>
</dbReference>
<dbReference type="GO" id="GO:0005886">
    <property type="term" value="C:plasma membrane"/>
    <property type="evidence" value="ECO:0007669"/>
    <property type="project" value="UniProtKB-SubCell"/>
</dbReference>
<dbReference type="EMBL" id="CP013189">
    <property type="protein sequence ID" value="ALO46058.1"/>
    <property type="molecule type" value="Genomic_DNA"/>
</dbReference>
<dbReference type="PANTHER" id="PTHR37485">
    <property type="entry name" value="CELL DIVISION PROTEIN FTSB"/>
    <property type="match status" value="1"/>
</dbReference>
<comment type="similarity">
    <text evidence="7">Belongs to the FtsB family.</text>
</comment>
<organism evidence="8 9">
    <name type="scientific">Pseudohongiella spirulinae</name>
    <dbReference type="NCBI Taxonomy" id="1249552"/>
    <lineage>
        <taxon>Bacteria</taxon>
        <taxon>Pseudomonadati</taxon>
        <taxon>Pseudomonadota</taxon>
        <taxon>Gammaproteobacteria</taxon>
        <taxon>Pseudomonadales</taxon>
        <taxon>Pseudohongiellaceae</taxon>
        <taxon>Pseudohongiella</taxon>
    </lineage>
</organism>
<dbReference type="OrthoDB" id="7061211at2"/>
<gene>
    <name evidence="7" type="primary">ftsB</name>
    <name evidence="8" type="ORF">PS2015_1401</name>
</gene>
<keyword evidence="1 7" id="KW-1003">Cell membrane</keyword>
<keyword evidence="7" id="KW-0175">Coiled coil</keyword>
<evidence type="ECO:0000313" key="8">
    <source>
        <dbReference type="EMBL" id="ALO46058.1"/>
    </source>
</evidence>
<dbReference type="Pfam" id="PF04977">
    <property type="entry name" value="DivIC"/>
    <property type="match status" value="1"/>
</dbReference>
<sequence length="89" mass="10461">MKMLVSGLVVLLILLQWRLWAGDGGIREHRLLEQQLMAQQAENEQLRQRNQMLEHEVRDLKNGVDAIEERARSDLGMIREGETFYMLIE</sequence>
<evidence type="ECO:0000256" key="7">
    <source>
        <dbReference type="HAMAP-Rule" id="MF_00599"/>
    </source>
</evidence>
<dbReference type="GO" id="GO:0032153">
    <property type="term" value="C:cell division site"/>
    <property type="evidence" value="ECO:0007669"/>
    <property type="project" value="UniProtKB-UniRule"/>
</dbReference>
<evidence type="ECO:0000256" key="5">
    <source>
        <dbReference type="ARBA" id="ARBA00023136"/>
    </source>
</evidence>
<feature type="topological domain" description="Cytoplasmic" evidence="7">
    <location>
        <begin position="1"/>
        <end position="3"/>
    </location>
</feature>
<reference evidence="8 9" key="1">
    <citation type="submission" date="2015-11" db="EMBL/GenBank/DDBJ databases">
        <authorList>
            <person name="Zhang Y."/>
            <person name="Guo Z."/>
        </authorList>
    </citation>
    <scope>NUCLEOTIDE SEQUENCE [LARGE SCALE GENOMIC DNA]</scope>
    <source>
        <strain evidence="8 9">KCTC 32221</strain>
    </source>
</reference>
<evidence type="ECO:0000256" key="1">
    <source>
        <dbReference type="ARBA" id="ARBA00022475"/>
    </source>
</evidence>
<dbReference type="AlphaFoldDB" id="A0A0S2KCN2"/>
<keyword evidence="7" id="KW-0997">Cell inner membrane</keyword>
<dbReference type="GO" id="GO:0030428">
    <property type="term" value="C:cell septum"/>
    <property type="evidence" value="ECO:0007669"/>
    <property type="project" value="TreeGrafter"/>
</dbReference>
<accession>A0A0S2KCN2</accession>
<evidence type="ECO:0000256" key="2">
    <source>
        <dbReference type="ARBA" id="ARBA00022618"/>
    </source>
</evidence>
<evidence type="ECO:0000256" key="3">
    <source>
        <dbReference type="ARBA" id="ARBA00022692"/>
    </source>
</evidence>
<proteinExistence type="inferred from homology"/>
<dbReference type="GO" id="GO:0043093">
    <property type="term" value="P:FtsZ-dependent cytokinesis"/>
    <property type="evidence" value="ECO:0007669"/>
    <property type="project" value="UniProtKB-UniRule"/>
</dbReference>
<dbReference type="HAMAP" id="MF_00599">
    <property type="entry name" value="FtsB"/>
    <property type="match status" value="1"/>
</dbReference>
<keyword evidence="9" id="KW-1185">Reference proteome</keyword>
<keyword evidence="5 7" id="KW-0472">Membrane</keyword>
<comment type="subunit">
    <text evidence="7">Part of a complex composed of FtsB, FtsL and FtsQ.</text>
</comment>
<dbReference type="KEGG" id="pspi:PS2015_1401"/>
<dbReference type="PATRIC" id="fig|1249552.3.peg.1405"/>
<evidence type="ECO:0000313" key="9">
    <source>
        <dbReference type="Proteomes" id="UP000065641"/>
    </source>
</evidence>
<dbReference type="InterPro" id="IPR023081">
    <property type="entry name" value="Cell_div_FtsB"/>
</dbReference>
<feature type="coiled-coil region" evidence="7">
    <location>
        <begin position="29"/>
        <end position="70"/>
    </location>
</feature>